<keyword evidence="1" id="KW-0472">Membrane</keyword>
<feature type="transmembrane region" description="Helical" evidence="1">
    <location>
        <begin position="21"/>
        <end position="43"/>
    </location>
</feature>
<dbReference type="Proteomes" id="UP000095658">
    <property type="component" value="Unassembled WGS sequence"/>
</dbReference>
<gene>
    <name evidence="2" type="ORF">BA724_12345</name>
</gene>
<reference evidence="2 3" key="1">
    <citation type="submission" date="2016-06" db="EMBL/GenBank/DDBJ databases">
        <title>Domibacillus iocasae genome sequencing.</title>
        <authorList>
            <person name="Verma A."/>
            <person name="Pal Y."/>
            <person name="Ojha A.K."/>
            <person name="Krishnamurthi S."/>
        </authorList>
    </citation>
    <scope>NUCLEOTIDE SEQUENCE [LARGE SCALE GENOMIC DNA]</scope>
    <source>
        <strain evidence="2 3">DSM 29979</strain>
    </source>
</reference>
<evidence type="ECO:0000313" key="2">
    <source>
        <dbReference type="EMBL" id="OES43875.1"/>
    </source>
</evidence>
<keyword evidence="1" id="KW-1133">Transmembrane helix</keyword>
<comment type="caution">
    <text evidence="2">The sequence shown here is derived from an EMBL/GenBank/DDBJ whole genome shotgun (WGS) entry which is preliminary data.</text>
</comment>
<proteinExistence type="predicted"/>
<accession>A0A1E7DLJ3</accession>
<keyword evidence="1" id="KW-0812">Transmembrane</keyword>
<evidence type="ECO:0000256" key="1">
    <source>
        <dbReference type="SAM" id="Phobius"/>
    </source>
</evidence>
<keyword evidence="3" id="KW-1185">Reference proteome</keyword>
<feature type="transmembrane region" description="Helical" evidence="1">
    <location>
        <begin position="63"/>
        <end position="80"/>
    </location>
</feature>
<dbReference type="STRING" id="1714016.BA724_12345"/>
<dbReference type="EMBL" id="MAMP01000024">
    <property type="protein sequence ID" value="OES43875.1"/>
    <property type="molecule type" value="Genomic_DNA"/>
</dbReference>
<organism evidence="2 3">
    <name type="scientific">Domibacillus iocasae</name>
    <dbReference type="NCBI Taxonomy" id="1714016"/>
    <lineage>
        <taxon>Bacteria</taxon>
        <taxon>Bacillati</taxon>
        <taxon>Bacillota</taxon>
        <taxon>Bacilli</taxon>
        <taxon>Bacillales</taxon>
        <taxon>Bacillaceae</taxon>
        <taxon>Domibacillus</taxon>
    </lineage>
</organism>
<dbReference type="AlphaFoldDB" id="A0A1E7DLJ3"/>
<name>A0A1E7DLJ3_9BACI</name>
<sequence length="99" mass="11989">MFKARQALHKKSKKIFLVRHLRTYGISFFMMAISFFCYIYRFYSFYKMNEKKETGAEKCGWLFFNYSFLIFCLYVRACGYKRQNQTAPVKTILNNILLL</sequence>
<evidence type="ECO:0000313" key="3">
    <source>
        <dbReference type="Proteomes" id="UP000095658"/>
    </source>
</evidence>
<protein>
    <submittedName>
        <fullName evidence="2">Uncharacterized protein</fullName>
    </submittedName>
</protein>